<keyword evidence="1" id="KW-0812">Transmembrane</keyword>
<dbReference type="Proteomes" id="UP000812287">
    <property type="component" value="Unassembled WGS sequence"/>
</dbReference>
<proteinExistence type="predicted"/>
<feature type="transmembrane region" description="Helical" evidence="1">
    <location>
        <begin position="157"/>
        <end position="179"/>
    </location>
</feature>
<evidence type="ECO:0000313" key="2">
    <source>
        <dbReference type="EMBL" id="KAG7447845.1"/>
    </source>
</evidence>
<dbReference type="RefSeq" id="XP_043041345.1">
    <property type="nucleotide sequence ID" value="XM_043179090.1"/>
</dbReference>
<keyword evidence="1" id="KW-1133">Transmembrane helix</keyword>
<organism evidence="2 3">
    <name type="scientific">Guyanagaster necrorhizus</name>
    <dbReference type="NCBI Taxonomy" id="856835"/>
    <lineage>
        <taxon>Eukaryota</taxon>
        <taxon>Fungi</taxon>
        <taxon>Dikarya</taxon>
        <taxon>Basidiomycota</taxon>
        <taxon>Agaricomycotina</taxon>
        <taxon>Agaricomycetes</taxon>
        <taxon>Agaricomycetidae</taxon>
        <taxon>Agaricales</taxon>
        <taxon>Marasmiineae</taxon>
        <taxon>Physalacriaceae</taxon>
        <taxon>Guyanagaster</taxon>
    </lineage>
</organism>
<keyword evidence="1" id="KW-0472">Membrane</keyword>
<feature type="transmembrane region" description="Helical" evidence="1">
    <location>
        <begin position="199"/>
        <end position="216"/>
    </location>
</feature>
<reference evidence="2" key="1">
    <citation type="submission" date="2020-11" db="EMBL/GenBank/DDBJ databases">
        <title>Adaptations for nitrogen fixation in a non-lichenized fungal sporocarp promotes dispersal by wood-feeding termites.</title>
        <authorList>
            <consortium name="DOE Joint Genome Institute"/>
            <person name="Koch R.A."/>
            <person name="Yoon G."/>
            <person name="Arayal U."/>
            <person name="Lail K."/>
            <person name="Amirebrahimi M."/>
            <person name="Labutti K."/>
            <person name="Lipzen A."/>
            <person name="Riley R."/>
            <person name="Barry K."/>
            <person name="Henrissat B."/>
            <person name="Grigoriev I.V."/>
            <person name="Herr J.R."/>
            <person name="Aime M.C."/>
        </authorList>
    </citation>
    <scope>NUCLEOTIDE SEQUENCE</scope>
    <source>
        <strain evidence="2">MCA 3950</strain>
    </source>
</reference>
<comment type="caution">
    <text evidence="2">The sequence shown here is derived from an EMBL/GenBank/DDBJ whole genome shotgun (WGS) entry which is preliminary data.</text>
</comment>
<name>A0A9P8AU27_9AGAR</name>
<evidence type="ECO:0000256" key="1">
    <source>
        <dbReference type="SAM" id="Phobius"/>
    </source>
</evidence>
<dbReference type="GeneID" id="66101384"/>
<keyword evidence="3" id="KW-1185">Reference proteome</keyword>
<gene>
    <name evidence="2" type="ORF">BT62DRAFT_1075173</name>
</gene>
<dbReference type="AlphaFoldDB" id="A0A9P8AU27"/>
<evidence type="ECO:0000313" key="3">
    <source>
        <dbReference type="Proteomes" id="UP000812287"/>
    </source>
</evidence>
<protein>
    <submittedName>
        <fullName evidence="2">Uncharacterized protein</fullName>
    </submittedName>
</protein>
<dbReference type="EMBL" id="MU250531">
    <property type="protein sequence ID" value="KAG7447845.1"/>
    <property type="molecule type" value="Genomic_DNA"/>
</dbReference>
<accession>A0A9P8AU27</accession>
<sequence>MSGAVLVMDFQFRARDCAPRRDSLAAPLGTKYSMRTSSSSTPLIGSHFCNLHCTVPRVARLRQVSIWGLGLAISVVSCFREEVSDIYATVAPLHDIPSFSPLNQERTEPRGACERESRQPLGLGLILFDYRCSDLLIRNPIQYILQMFEPLNPKLDAIISALIFSGFLPFLFTVFTRIAGSNPHNPVFLFNTNCIRRSNTFWGAFSLYSLALLCALSDAEAMRRQTAICLHPISSTSFRPGSSSIILSPAKRLPHDDSCAIYCQILEDPNSLALSEIMVRRILISLLLVSFLRRPEAAEEDL</sequence>